<proteinExistence type="predicted"/>
<keyword evidence="2" id="KW-1133">Transmembrane helix</keyword>
<dbReference type="AlphaFoldDB" id="A0AAD8YIQ9"/>
<evidence type="ECO:0000256" key="2">
    <source>
        <dbReference type="SAM" id="Phobius"/>
    </source>
</evidence>
<feature type="transmembrane region" description="Helical" evidence="2">
    <location>
        <begin position="61"/>
        <end position="81"/>
    </location>
</feature>
<keyword evidence="4" id="KW-1185">Reference proteome</keyword>
<comment type="caution">
    <text evidence="3">The sequence shown here is derived from an EMBL/GenBank/DDBJ whole genome shotgun (WGS) entry which is preliminary data.</text>
</comment>
<reference evidence="3" key="1">
    <citation type="submission" date="2023-06" db="EMBL/GenBank/DDBJ databases">
        <title>Survivors Of The Sea: Transcriptome response of Skeletonema marinoi to long-term dormancy.</title>
        <authorList>
            <person name="Pinder M.I.M."/>
            <person name="Kourtchenko O."/>
            <person name="Robertson E.K."/>
            <person name="Larsson T."/>
            <person name="Maumus F."/>
            <person name="Osuna-Cruz C.M."/>
            <person name="Vancaester E."/>
            <person name="Stenow R."/>
            <person name="Vandepoele K."/>
            <person name="Ploug H."/>
            <person name="Bruchert V."/>
            <person name="Godhe A."/>
            <person name="Topel M."/>
        </authorList>
    </citation>
    <scope>NUCLEOTIDE SEQUENCE</scope>
    <source>
        <strain evidence="3">R05AC</strain>
    </source>
</reference>
<protein>
    <submittedName>
        <fullName evidence="3">Uncharacterized protein</fullName>
    </submittedName>
</protein>
<feature type="compositionally biased region" description="Low complexity" evidence="1">
    <location>
        <begin position="22"/>
        <end position="43"/>
    </location>
</feature>
<evidence type="ECO:0000313" key="4">
    <source>
        <dbReference type="Proteomes" id="UP001224775"/>
    </source>
</evidence>
<organism evidence="3 4">
    <name type="scientific">Skeletonema marinoi</name>
    <dbReference type="NCBI Taxonomy" id="267567"/>
    <lineage>
        <taxon>Eukaryota</taxon>
        <taxon>Sar</taxon>
        <taxon>Stramenopiles</taxon>
        <taxon>Ochrophyta</taxon>
        <taxon>Bacillariophyta</taxon>
        <taxon>Coscinodiscophyceae</taxon>
        <taxon>Thalassiosirophycidae</taxon>
        <taxon>Thalassiosirales</taxon>
        <taxon>Skeletonemataceae</taxon>
        <taxon>Skeletonema</taxon>
        <taxon>Skeletonema marinoi-dohrnii complex</taxon>
    </lineage>
</organism>
<name>A0AAD8YIQ9_9STRA</name>
<evidence type="ECO:0000313" key="3">
    <source>
        <dbReference type="EMBL" id="KAK1747023.1"/>
    </source>
</evidence>
<dbReference type="Proteomes" id="UP001224775">
    <property type="component" value="Unassembled WGS sequence"/>
</dbReference>
<dbReference type="EMBL" id="JATAAI010000003">
    <property type="protein sequence ID" value="KAK1747023.1"/>
    <property type="molecule type" value="Genomic_DNA"/>
</dbReference>
<feature type="transmembrane region" description="Helical" evidence="2">
    <location>
        <begin position="334"/>
        <end position="359"/>
    </location>
</feature>
<gene>
    <name evidence="3" type="ORF">QTG54_002367</name>
</gene>
<keyword evidence="2" id="KW-0812">Transmembrane</keyword>
<sequence length="365" mass="40856">MTFSYAGEAITDADAADTNQIASSVDAPPPSAANAQQNQATSTGESDKPEFPFFKERREPWFWFNNVAFLVCLAFFFYFTVTIVQDFIDNRNDPPTATTLRNGFSQSFPAMGFCIHRGLDPNSTQPDLQPLFAQYDNSDENAVDITDQLKEIDCPNVPQNQKCWYLDGNYAAFDVDCGGIRRNGISLGFTFNMTEYSREVTLLGIDGFLFESQNREQFFSLACPRCTDDTLPIDDMCQNGYLGFESFFATALTTNLIQLHRSETQANARCDTKIVQWNAASVAAAVNPKFLDGINVTNSASTVLMDFQFFSADITKTTFNPQSGVSMFGSLSGWFGFLSDGWGILSLLFIVEELITYCFRWRGRR</sequence>
<accession>A0AAD8YIQ9</accession>
<feature type="region of interest" description="Disordered" evidence="1">
    <location>
        <begin position="16"/>
        <end position="50"/>
    </location>
</feature>
<keyword evidence="2" id="KW-0472">Membrane</keyword>
<evidence type="ECO:0000256" key="1">
    <source>
        <dbReference type="SAM" id="MobiDB-lite"/>
    </source>
</evidence>